<dbReference type="Proteomes" id="UP000587527">
    <property type="component" value="Unassembled WGS sequence"/>
</dbReference>
<name>A0A841BYK0_9ACTN</name>
<keyword evidence="1" id="KW-0812">Transmembrane</keyword>
<feature type="transmembrane region" description="Helical" evidence="1">
    <location>
        <begin position="436"/>
        <end position="453"/>
    </location>
</feature>
<keyword evidence="1" id="KW-1133">Transmembrane helix</keyword>
<dbReference type="EMBL" id="JACHMN010000003">
    <property type="protein sequence ID" value="MBB5872745.1"/>
    <property type="molecule type" value="Genomic_DNA"/>
</dbReference>
<dbReference type="AlphaFoldDB" id="A0A841BYK0"/>
<dbReference type="RefSeq" id="WP_184842856.1">
    <property type="nucleotide sequence ID" value="NZ_JACHMN010000003.1"/>
</dbReference>
<protein>
    <recommendedName>
        <fullName evidence="4">Oxidoreductase</fullName>
    </recommendedName>
</protein>
<evidence type="ECO:0000313" key="3">
    <source>
        <dbReference type="Proteomes" id="UP000587527"/>
    </source>
</evidence>
<organism evidence="2 3">
    <name type="scientific">Allocatelliglobosispora scoriae</name>
    <dbReference type="NCBI Taxonomy" id="643052"/>
    <lineage>
        <taxon>Bacteria</taxon>
        <taxon>Bacillati</taxon>
        <taxon>Actinomycetota</taxon>
        <taxon>Actinomycetes</taxon>
        <taxon>Micromonosporales</taxon>
        <taxon>Micromonosporaceae</taxon>
        <taxon>Allocatelliglobosispora</taxon>
    </lineage>
</organism>
<evidence type="ECO:0008006" key="4">
    <source>
        <dbReference type="Google" id="ProtNLM"/>
    </source>
</evidence>
<comment type="caution">
    <text evidence="2">The sequence shown here is derived from an EMBL/GenBank/DDBJ whole genome shotgun (WGS) entry which is preliminary data.</text>
</comment>
<keyword evidence="3" id="KW-1185">Reference proteome</keyword>
<sequence>MRGLDDRVIRADYLEWILTGTRDDQTSIRNVRIVGAVIEGEIALTGALITHPLDFTECTFTAAPQLLDATVLSLRLERCTVPGISATGLTVHGSIDLTGIISTGEVRLLRAKVGGALILEGSQLSSAETGVALMASQAHFGSSVRFIRSTVEGQVRLIGARIGGVLNARSATFRNPGQLCFQAERIEVDEGIWFNREDVDSDSSTVEGRVTIDGARVAGSVDFSGCTMSAPELNTKDFDLAGQLVNLQATGIRVGRNLLCRDGFSATGVIAMNSAAVERTISFDGARISPIRLGGVEIAVIRLADASAQTLTLTFAEPPNHLDLTNAKVGLLNDAEESWPAAIALDGLTYERLSSATTVTVARRLTWLTRGEKGYLPQPYEQLAAVYQRSGQEQEARSVGFEKQKQRARTLRRFARIWPLILGATVGYGYKTWMAGVWLVVLLIGGSALFAAGSTVPTTTMGPEFNPLIYTVDLLVPVVEFGQESNWRPEGTLRWLAWGYTAAGWILTSAVAAGLTRLLKRA</sequence>
<evidence type="ECO:0000313" key="2">
    <source>
        <dbReference type="EMBL" id="MBB5872745.1"/>
    </source>
</evidence>
<gene>
    <name evidence="2" type="ORF">F4553_006179</name>
</gene>
<proteinExistence type="predicted"/>
<feature type="transmembrane region" description="Helical" evidence="1">
    <location>
        <begin position="495"/>
        <end position="519"/>
    </location>
</feature>
<accession>A0A841BYK0</accession>
<evidence type="ECO:0000256" key="1">
    <source>
        <dbReference type="SAM" id="Phobius"/>
    </source>
</evidence>
<reference evidence="2 3" key="1">
    <citation type="submission" date="2020-08" db="EMBL/GenBank/DDBJ databases">
        <title>Sequencing the genomes of 1000 actinobacteria strains.</title>
        <authorList>
            <person name="Klenk H.-P."/>
        </authorList>
    </citation>
    <scope>NUCLEOTIDE SEQUENCE [LARGE SCALE GENOMIC DNA]</scope>
    <source>
        <strain evidence="2 3">DSM 45362</strain>
    </source>
</reference>
<feature type="transmembrane region" description="Helical" evidence="1">
    <location>
        <begin position="413"/>
        <end position="430"/>
    </location>
</feature>
<keyword evidence="1" id="KW-0472">Membrane</keyword>